<dbReference type="Gene3D" id="3.40.109.10">
    <property type="entry name" value="NADH Oxidase"/>
    <property type="match status" value="1"/>
</dbReference>
<dbReference type="InterPro" id="IPR000415">
    <property type="entry name" value="Nitroreductase-like"/>
</dbReference>
<dbReference type="Pfam" id="PF00881">
    <property type="entry name" value="Nitroreductase"/>
    <property type="match status" value="1"/>
</dbReference>
<organism evidence="2 3">
    <name type="scientific">Victivallis lenta</name>
    <dbReference type="NCBI Taxonomy" id="2606640"/>
    <lineage>
        <taxon>Bacteria</taxon>
        <taxon>Pseudomonadati</taxon>
        <taxon>Lentisphaerota</taxon>
        <taxon>Lentisphaeria</taxon>
        <taxon>Victivallales</taxon>
        <taxon>Victivallaceae</taxon>
        <taxon>Victivallis</taxon>
    </lineage>
</organism>
<comment type="caution">
    <text evidence="2">The sequence shown here is derived from an EMBL/GenBank/DDBJ whole genome shotgun (WGS) entry which is preliminary data.</text>
</comment>
<keyword evidence="3" id="KW-1185">Reference proteome</keyword>
<protein>
    <submittedName>
        <fullName evidence="2">SagB/ThcOx family dehydrogenase</fullName>
    </submittedName>
</protein>
<dbReference type="Proteomes" id="UP000435649">
    <property type="component" value="Unassembled WGS sequence"/>
</dbReference>
<gene>
    <name evidence="2" type="ORF">FYJ85_15155</name>
</gene>
<feature type="domain" description="Nitroreductase" evidence="1">
    <location>
        <begin position="64"/>
        <end position="212"/>
    </location>
</feature>
<evidence type="ECO:0000259" key="1">
    <source>
        <dbReference type="Pfam" id="PF00881"/>
    </source>
</evidence>
<accession>A0A844G7G3</accession>
<evidence type="ECO:0000313" key="3">
    <source>
        <dbReference type="Proteomes" id="UP000435649"/>
    </source>
</evidence>
<dbReference type="PANTHER" id="PTHR43745:SF2">
    <property type="entry name" value="NITROREDUCTASE MJ1384-RELATED"/>
    <property type="match status" value="1"/>
</dbReference>
<dbReference type="PANTHER" id="PTHR43745">
    <property type="entry name" value="NITROREDUCTASE MJ1384-RELATED"/>
    <property type="match status" value="1"/>
</dbReference>
<dbReference type="GO" id="GO:0016491">
    <property type="term" value="F:oxidoreductase activity"/>
    <property type="evidence" value="ECO:0007669"/>
    <property type="project" value="InterPro"/>
</dbReference>
<dbReference type="SUPFAM" id="SSF55469">
    <property type="entry name" value="FMN-dependent nitroreductase-like"/>
    <property type="match status" value="1"/>
</dbReference>
<evidence type="ECO:0000313" key="2">
    <source>
        <dbReference type="EMBL" id="MST98378.1"/>
    </source>
</evidence>
<dbReference type="AlphaFoldDB" id="A0A844G7G3"/>
<sequence length="214" mass="23835">MGEKLAFCRKSCYCLPVNREDIRMKMKKMSFLAAIVAAGGLSAADIELPKPETQGGMPLQEALQSRRTGRSFSDRALPREVLSNLLWSAIGVNRDDGRRTAPTALNRQEITLYVCIPEGTFRYDAAANKLVQTSEKRAGDAPLMVIFTADTARQPERFCHVDCGFVGQNIYLFCASQKLATVFRASFKAEDYRPLLNLGENEQILYVQAVGYPK</sequence>
<name>A0A844G7G3_9BACT</name>
<proteinExistence type="predicted"/>
<dbReference type="CDD" id="cd02142">
    <property type="entry name" value="McbC_SagB-like_oxidoreductase"/>
    <property type="match status" value="1"/>
</dbReference>
<reference evidence="2 3" key="1">
    <citation type="submission" date="2019-08" db="EMBL/GenBank/DDBJ databases">
        <title>In-depth cultivation of the pig gut microbiome towards novel bacterial diversity and tailored functional studies.</title>
        <authorList>
            <person name="Wylensek D."/>
            <person name="Hitch T.C.A."/>
            <person name="Clavel T."/>
        </authorList>
    </citation>
    <scope>NUCLEOTIDE SEQUENCE [LARGE SCALE GENOMIC DNA]</scope>
    <source>
        <strain evidence="2 3">BBE-744-WT-12</strain>
    </source>
</reference>
<dbReference type="InterPro" id="IPR052544">
    <property type="entry name" value="Bacteriocin_Proc_Enz"/>
</dbReference>
<dbReference type="InterPro" id="IPR029479">
    <property type="entry name" value="Nitroreductase"/>
</dbReference>
<dbReference type="EMBL" id="VUNS01000018">
    <property type="protein sequence ID" value="MST98378.1"/>
    <property type="molecule type" value="Genomic_DNA"/>
</dbReference>